<dbReference type="Proteomes" id="UP000050280">
    <property type="component" value="Unassembled WGS sequence"/>
</dbReference>
<keyword evidence="2" id="KW-1185">Reference proteome</keyword>
<dbReference type="RefSeq" id="WP_054559180.1">
    <property type="nucleotide sequence ID" value="NZ_LDJX01000004.1"/>
</dbReference>
<keyword evidence="1" id="KW-0503">Monooxygenase</keyword>
<accession>A0A0P7B0W1</accession>
<gene>
    <name evidence="1" type="ORF">I595_2068</name>
</gene>
<keyword evidence="1" id="KW-0560">Oxidoreductase</keyword>
<dbReference type="PATRIC" id="fig|1300341.3.peg.2246"/>
<organism evidence="1 2">
    <name type="scientific">Croceitalea dokdonensis DOKDO 023</name>
    <dbReference type="NCBI Taxonomy" id="1300341"/>
    <lineage>
        <taxon>Bacteria</taxon>
        <taxon>Pseudomonadati</taxon>
        <taxon>Bacteroidota</taxon>
        <taxon>Flavobacteriia</taxon>
        <taxon>Flavobacteriales</taxon>
        <taxon>Flavobacteriaceae</taxon>
        <taxon>Croceitalea</taxon>
    </lineage>
</organism>
<name>A0A0P7B0W1_9FLAO</name>
<protein>
    <submittedName>
        <fullName evidence="1">Spheroidene monooxygenase</fullName>
    </submittedName>
</protein>
<evidence type="ECO:0000313" key="2">
    <source>
        <dbReference type="Proteomes" id="UP000050280"/>
    </source>
</evidence>
<dbReference type="EMBL" id="LDJX01000004">
    <property type="protein sequence ID" value="KPM31574.1"/>
    <property type="molecule type" value="Genomic_DNA"/>
</dbReference>
<dbReference type="AlphaFoldDB" id="A0A0P7B0W1"/>
<dbReference type="OrthoDB" id="1122317at2"/>
<evidence type="ECO:0000313" key="1">
    <source>
        <dbReference type="EMBL" id="KPM31574.1"/>
    </source>
</evidence>
<dbReference type="InterPro" id="IPR049574">
    <property type="entry name" value="CrtA-like"/>
</dbReference>
<dbReference type="CDD" id="cd21650">
    <property type="entry name" value="CrtA-like"/>
    <property type="match status" value="1"/>
</dbReference>
<comment type="caution">
    <text evidence="1">The sequence shown here is derived from an EMBL/GenBank/DDBJ whole genome shotgun (WGS) entry which is preliminary data.</text>
</comment>
<reference evidence="1 2" key="1">
    <citation type="submission" date="2015-09" db="EMBL/GenBank/DDBJ databases">
        <title>Genome sequence of the marine flavobacterium Croceitalea dokdonensis DOKDO 023 that contains proton- and sodium-pumping rhodopsins.</title>
        <authorList>
            <person name="Kwon S.-K."/>
            <person name="Lee H.K."/>
            <person name="Kwak M.-J."/>
            <person name="Kim J.F."/>
        </authorList>
    </citation>
    <scope>NUCLEOTIDE SEQUENCE [LARGE SCALE GENOMIC DNA]</scope>
    <source>
        <strain evidence="1 2">DOKDO 023</strain>
    </source>
</reference>
<sequence>MSQVSTLTFFRFGNLASKFWAFGMMQFAHKHFAKVEGQEMYKLLGTGKEGFDPRPDFSTYAILQIWENQAKADAFFEEAKIFNTYRKKATEHYCVYLRNIMARGKWGGANPFKKSDALTDIPYYAVITRATIKPKFLWKFWRFVPKSRQHLKENDGLLFTKGVGEVPLKNMATFSLWSNLDALNAFAYQTKGHAKAIGMTRELGWYSEELFSRFQPYKTIGSWDRKNPLKFT</sequence>
<proteinExistence type="predicted"/>
<dbReference type="STRING" id="1300341.I595_2068"/>
<dbReference type="GO" id="GO:0004497">
    <property type="term" value="F:monooxygenase activity"/>
    <property type="evidence" value="ECO:0007669"/>
    <property type="project" value="UniProtKB-KW"/>
</dbReference>